<dbReference type="PANTHER" id="PTHR40642:SF1">
    <property type="entry name" value="YALI0F31295P"/>
    <property type="match status" value="1"/>
</dbReference>
<accession>A0A317VAE3</accession>
<dbReference type="GeneID" id="37116877"/>
<dbReference type="OrthoDB" id="5422320at2759"/>
<evidence type="ECO:0000313" key="2">
    <source>
        <dbReference type="EMBL" id="PWY71065.1"/>
    </source>
</evidence>
<organism evidence="2 3">
    <name type="scientific">Aspergillus sclerotioniger CBS 115572</name>
    <dbReference type="NCBI Taxonomy" id="1450535"/>
    <lineage>
        <taxon>Eukaryota</taxon>
        <taxon>Fungi</taxon>
        <taxon>Dikarya</taxon>
        <taxon>Ascomycota</taxon>
        <taxon>Pezizomycotina</taxon>
        <taxon>Eurotiomycetes</taxon>
        <taxon>Eurotiomycetidae</taxon>
        <taxon>Eurotiales</taxon>
        <taxon>Aspergillaceae</taxon>
        <taxon>Aspergillus</taxon>
        <taxon>Aspergillus subgen. Circumdati</taxon>
    </lineage>
</organism>
<feature type="compositionally biased region" description="Basic and acidic residues" evidence="1">
    <location>
        <begin position="85"/>
        <end position="110"/>
    </location>
</feature>
<dbReference type="AlphaFoldDB" id="A0A317VAE3"/>
<dbReference type="InterPro" id="IPR024526">
    <property type="entry name" value="DUF3807"/>
</dbReference>
<feature type="region of interest" description="Disordered" evidence="1">
    <location>
        <begin position="85"/>
        <end position="187"/>
    </location>
</feature>
<protein>
    <submittedName>
        <fullName evidence="2">Uncharacterized protein</fullName>
    </submittedName>
</protein>
<dbReference type="PANTHER" id="PTHR40642">
    <property type="entry name" value="YALI0F31295P"/>
    <property type="match status" value="1"/>
</dbReference>
<reference evidence="2 3" key="1">
    <citation type="submission" date="2016-12" db="EMBL/GenBank/DDBJ databases">
        <title>The genomes of Aspergillus section Nigri reveals drivers in fungal speciation.</title>
        <authorList>
            <consortium name="DOE Joint Genome Institute"/>
            <person name="Vesth T.C."/>
            <person name="Nybo J."/>
            <person name="Theobald S."/>
            <person name="Brandl J."/>
            <person name="Frisvad J.C."/>
            <person name="Nielsen K.F."/>
            <person name="Lyhne E.K."/>
            <person name="Kogle M.E."/>
            <person name="Kuo A."/>
            <person name="Riley R."/>
            <person name="Clum A."/>
            <person name="Nolan M."/>
            <person name="Lipzen A."/>
            <person name="Salamov A."/>
            <person name="Henrissat B."/>
            <person name="Wiebenga A."/>
            <person name="De Vries R.P."/>
            <person name="Grigoriev I.V."/>
            <person name="Mortensen U.H."/>
            <person name="Andersen M.R."/>
            <person name="Baker S.E."/>
        </authorList>
    </citation>
    <scope>NUCLEOTIDE SEQUENCE [LARGE SCALE GENOMIC DNA]</scope>
    <source>
        <strain evidence="2 3">CBS 115572</strain>
    </source>
</reference>
<dbReference type="STRING" id="1450535.A0A317VAE3"/>
<dbReference type="EMBL" id="MSFK01000037">
    <property type="protein sequence ID" value="PWY71065.1"/>
    <property type="molecule type" value="Genomic_DNA"/>
</dbReference>
<proteinExistence type="predicted"/>
<sequence length="187" mass="21007">MFIIAPPPVTLEDLQAFQAKHFPGSTQPLTNTLAEQHPIQQEGEEYYYDEEEDDLGYYPDGVKRTLTDEQIRIFRHSEIHALLREKELREEEEAEARAEAEAEAERERTKAKYAAADAKPVTLSTATVTVAPVREAQQTTQTRPDEDTPMDYGDGGSAPSRSYGDASASTSRRAPQFPGRRIISYDD</sequence>
<name>A0A317VAE3_9EURO</name>
<dbReference type="RefSeq" id="XP_025462820.1">
    <property type="nucleotide sequence ID" value="XM_025614734.1"/>
</dbReference>
<evidence type="ECO:0000256" key="1">
    <source>
        <dbReference type="SAM" id="MobiDB-lite"/>
    </source>
</evidence>
<keyword evidence="3" id="KW-1185">Reference proteome</keyword>
<gene>
    <name evidence="2" type="ORF">BO94DRAFT_569378</name>
</gene>
<dbReference type="Proteomes" id="UP000246702">
    <property type="component" value="Unassembled WGS sequence"/>
</dbReference>
<dbReference type="Pfam" id="PF12720">
    <property type="entry name" value="DUF3807"/>
    <property type="match status" value="1"/>
</dbReference>
<comment type="caution">
    <text evidence="2">The sequence shown here is derived from an EMBL/GenBank/DDBJ whole genome shotgun (WGS) entry which is preliminary data.</text>
</comment>
<evidence type="ECO:0000313" key="3">
    <source>
        <dbReference type="Proteomes" id="UP000246702"/>
    </source>
</evidence>